<dbReference type="PANTHER" id="PTHR13050">
    <property type="entry name" value="USE1-LIKE PROTEIN"/>
    <property type="match status" value="1"/>
</dbReference>
<evidence type="ECO:0000256" key="7">
    <source>
        <dbReference type="ARBA" id="ARBA00022927"/>
    </source>
</evidence>
<dbReference type="GO" id="GO:0006890">
    <property type="term" value="P:retrograde vesicle-mediated transport, Golgi to endoplasmic reticulum"/>
    <property type="evidence" value="ECO:0007669"/>
    <property type="project" value="TreeGrafter"/>
</dbReference>
<dbReference type="OMA" id="YAWIFGL"/>
<evidence type="ECO:0000256" key="1">
    <source>
        <dbReference type="ARBA" id="ARBA00004163"/>
    </source>
</evidence>
<dbReference type="GO" id="GO:0005789">
    <property type="term" value="C:endoplasmic reticulum membrane"/>
    <property type="evidence" value="ECO:0007669"/>
    <property type="project" value="UniProtKB-SubCell"/>
</dbReference>
<comment type="subcellular location">
    <subcellularLocation>
        <location evidence="1">Endoplasmic reticulum membrane</location>
        <topology evidence="1">Single-pass type IV membrane protein</topology>
    </subcellularLocation>
</comment>
<evidence type="ECO:0000256" key="6">
    <source>
        <dbReference type="ARBA" id="ARBA00022892"/>
    </source>
</evidence>
<dbReference type="GO" id="GO:0015031">
    <property type="term" value="P:protein transport"/>
    <property type="evidence" value="ECO:0007669"/>
    <property type="project" value="UniProtKB-KW"/>
</dbReference>
<dbReference type="GO" id="GO:0031201">
    <property type="term" value="C:SNARE complex"/>
    <property type="evidence" value="ECO:0007669"/>
    <property type="project" value="TreeGrafter"/>
</dbReference>
<gene>
    <name evidence="13" type="ORF">UCREL1_4461</name>
</gene>
<keyword evidence="4 12" id="KW-0812">Transmembrane</keyword>
<dbReference type="KEGG" id="ela:UCREL1_4461"/>
<organism evidence="13 14">
    <name type="scientific">Eutypa lata (strain UCR-EL1)</name>
    <name type="common">Grapevine dieback disease fungus</name>
    <name type="synonym">Eutypa armeniacae</name>
    <dbReference type="NCBI Taxonomy" id="1287681"/>
    <lineage>
        <taxon>Eukaryota</taxon>
        <taxon>Fungi</taxon>
        <taxon>Dikarya</taxon>
        <taxon>Ascomycota</taxon>
        <taxon>Pezizomycotina</taxon>
        <taxon>Sordariomycetes</taxon>
        <taxon>Xylariomycetidae</taxon>
        <taxon>Xylariales</taxon>
        <taxon>Diatrypaceae</taxon>
        <taxon>Eutypa</taxon>
    </lineage>
</organism>
<keyword evidence="8 12" id="KW-1133">Transmembrane helix</keyword>
<evidence type="ECO:0000313" key="13">
    <source>
        <dbReference type="EMBL" id="EMR68522.1"/>
    </source>
</evidence>
<evidence type="ECO:0000256" key="10">
    <source>
        <dbReference type="SAM" id="Coils"/>
    </source>
</evidence>
<dbReference type="InterPro" id="IPR019150">
    <property type="entry name" value="Vesicle_transport_protein_Use1"/>
</dbReference>
<evidence type="ECO:0000256" key="2">
    <source>
        <dbReference type="ARBA" id="ARBA00007891"/>
    </source>
</evidence>
<dbReference type="EMBL" id="KB706228">
    <property type="protein sequence ID" value="EMR68522.1"/>
    <property type="molecule type" value="Genomic_DNA"/>
</dbReference>
<dbReference type="PANTHER" id="PTHR13050:SF7">
    <property type="entry name" value="VESICLE TRANSPORT PROTEIN USE1"/>
    <property type="match status" value="1"/>
</dbReference>
<comment type="similarity">
    <text evidence="2">Belongs to the USE1 family.</text>
</comment>
<evidence type="ECO:0000256" key="4">
    <source>
        <dbReference type="ARBA" id="ARBA00022692"/>
    </source>
</evidence>
<dbReference type="Pfam" id="PF09753">
    <property type="entry name" value="Use1"/>
    <property type="match status" value="1"/>
</dbReference>
<feature type="compositionally biased region" description="Acidic residues" evidence="11">
    <location>
        <begin position="113"/>
        <end position="125"/>
    </location>
</feature>
<keyword evidence="7" id="KW-0653">Protein transport</keyword>
<protein>
    <submittedName>
        <fullName evidence="13">Putative synaptobrevin protein</fullName>
    </submittedName>
</protein>
<keyword evidence="5" id="KW-0256">Endoplasmic reticulum</keyword>
<dbReference type="AlphaFoldDB" id="M7SW80"/>
<dbReference type="eggNOG" id="ENOG502SCD1">
    <property type="taxonomic scope" value="Eukaryota"/>
</dbReference>
<keyword evidence="3" id="KW-0813">Transport</keyword>
<accession>M7SW80</accession>
<dbReference type="OrthoDB" id="3231855at2759"/>
<dbReference type="HOGENOM" id="CLU_027976_0_0_1"/>
<evidence type="ECO:0000313" key="14">
    <source>
        <dbReference type="Proteomes" id="UP000012174"/>
    </source>
</evidence>
<proteinExistence type="inferred from homology"/>
<evidence type="ECO:0000256" key="8">
    <source>
        <dbReference type="ARBA" id="ARBA00022989"/>
    </source>
</evidence>
<reference evidence="14" key="1">
    <citation type="journal article" date="2013" name="Genome Announc.">
        <title>Draft genome sequence of the grapevine dieback fungus Eutypa lata UCR-EL1.</title>
        <authorList>
            <person name="Blanco-Ulate B."/>
            <person name="Rolshausen P.E."/>
            <person name="Cantu D."/>
        </authorList>
    </citation>
    <scope>NUCLEOTIDE SEQUENCE [LARGE SCALE GENOMIC DNA]</scope>
    <source>
        <strain evidence="14">UCR-EL1</strain>
    </source>
</reference>
<dbReference type="Proteomes" id="UP000012174">
    <property type="component" value="Unassembled WGS sequence"/>
</dbReference>
<evidence type="ECO:0000256" key="3">
    <source>
        <dbReference type="ARBA" id="ARBA00022448"/>
    </source>
</evidence>
<dbReference type="STRING" id="1287681.M7SW80"/>
<feature type="compositionally biased region" description="Basic and acidic residues" evidence="11">
    <location>
        <begin position="143"/>
        <end position="152"/>
    </location>
</feature>
<evidence type="ECO:0000256" key="11">
    <source>
        <dbReference type="SAM" id="MobiDB-lite"/>
    </source>
</evidence>
<keyword evidence="9 12" id="KW-0472">Membrane</keyword>
<dbReference type="GO" id="GO:0005484">
    <property type="term" value="F:SNAP receptor activity"/>
    <property type="evidence" value="ECO:0007669"/>
    <property type="project" value="TreeGrafter"/>
</dbReference>
<feature type="transmembrane region" description="Helical" evidence="12">
    <location>
        <begin position="291"/>
        <end position="311"/>
    </location>
</feature>
<feature type="region of interest" description="Disordered" evidence="11">
    <location>
        <begin position="1"/>
        <end position="22"/>
    </location>
</feature>
<evidence type="ECO:0000256" key="9">
    <source>
        <dbReference type="ARBA" id="ARBA00023136"/>
    </source>
</evidence>
<keyword evidence="6" id="KW-0931">ER-Golgi transport</keyword>
<feature type="coiled-coil region" evidence="10">
    <location>
        <begin position="78"/>
        <end position="112"/>
    </location>
</feature>
<evidence type="ECO:0000256" key="12">
    <source>
        <dbReference type="SAM" id="Phobius"/>
    </source>
</evidence>
<evidence type="ECO:0000256" key="5">
    <source>
        <dbReference type="ARBA" id="ARBA00022824"/>
    </source>
</evidence>
<sequence>MARLTHVPIAPPRRSVSDPNTSLTDLNRLLARLQQTVLHADSEREKRLRTSEYERNKAGINLEYARTLLTKLEQDALAVKVQARRQELQADLARKRDVFEQLAERLRELEDLSVDSDDDSSEGEDLVSGGVVVHTPSGSPDSRPADHGHTLLEEDEEEGEDMRRRRRREYAEEEADESTILAGRRTLREQLLGGGGGGNTTTTTTTTTATTEAILDHHRAEQDALTDSLVRMAASLKQSSRAFATSLETEKTVLDAAGEGLSRNETGLEAAARRMGALTRMAEGRGWWGRILLYAWIFGLMVVAVLIVFVLPKLRF</sequence>
<keyword evidence="10" id="KW-0175">Coiled coil</keyword>
<feature type="region of interest" description="Disordered" evidence="11">
    <location>
        <begin position="113"/>
        <end position="178"/>
    </location>
</feature>
<name>M7SW80_EUTLA</name>
<keyword evidence="14" id="KW-1185">Reference proteome</keyword>